<keyword evidence="3" id="KW-1185">Reference proteome</keyword>
<evidence type="ECO:0000313" key="3">
    <source>
        <dbReference type="Proteomes" id="UP000076722"/>
    </source>
</evidence>
<name>A0A164PV61_9AGAM</name>
<gene>
    <name evidence="2" type="ORF">SISNIDRAFT_469569</name>
</gene>
<proteinExistence type="predicted"/>
<dbReference type="AlphaFoldDB" id="A0A164PV61"/>
<dbReference type="Proteomes" id="UP000076722">
    <property type="component" value="Unassembled WGS sequence"/>
</dbReference>
<evidence type="ECO:0000256" key="1">
    <source>
        <dbReference type="SAM" id="MobiDB-lite"/>
    </source>
</evidence>
<feature type="compositionally biased region" description="Basic and acidic residues" evidence="1">
    <location>
        <begin position="146"/>
        <end position="158"/>
    </location>
</feature>
<evidence type="ECO:0000313" key="2">
    <source>
        <dbReference type="EMBL" id="KZS89062.1"/>
    </source>
</evidence>
<organism evidence="2 3">
    <name type="scientific">Sistotremastrum niveocremeum HHB9708</name>
    <dbReference type="NCBI Taxonomy" id="1314777"/>
    <lineage>
        <taxon>Eukaryota</taxon>
        <taxon>Fungi</taxon>
        <taxon>Dikarya</taxon>
        <taxon>Basidiomycota</taxon>
        <taxon>Agaricomycotina</taxon>
        <taxon>Agaricomycetes</taxon>
        <taxon>Sistotremastrales</taxon>
        <taxon>Sistotremastraceae</taxon>
        <taxon>Sertulicium</taxon>
        <taxon>Sertulicium niveocremeum</taxon>
    </lineage>
</organism>
<accession>A0A164PV61</accession>
<dbReference type="EMBL" id="KV419430">
    <property type="protein sequence ID" value="KZS89062.1"/>
    <property type="molecule type" value="Genomic_DNA"/>
</dbReference>
<sequence length="158" mass="17963">MALSRPQPSSSRSPAAVHLGNTPAGVLRCLDLQSLYQIIAILPQYIAIFRAMTSNYDVFCNVWSNGIAYHDVSNKSSDETYLQRRDPPPRPVHRDFALERLWFRFLLLRVSGCDPSIHEPTENVPAAQRQAACKIYFETTESSHQSSDEDRLRRPTES</sequence>
<protein>
    <submittedName>
        <fullName evidence="2">Uncharacterized protein</fullName>
    </submittedName>
</protein>
<feature type="region of interest" description="Disordered" evidence="1">
    <location>
        <begin position="139"/>
        <end position="158"/>
    </location>
</feature>
<reference evidence="2 3" key="1">
    <citation type="journal article" date="2016" name="Mol. Biol. Evol.">
        <title>Comparative Genomics of Early-Diverging Mushroom-Forming Fungi Provides Insights into the Origins of Lignocellulose Decay Capabilities.</title>
        <authorList>
            <person name="Nagy L.G."/>
            <person name="Riley R."/>
            <person name="Tritt A."/>
            <person name="Adam C."/>
            <person name="Daum C."/>
            <person name="Floudas D."/>
            <person name="Sun H."/>
            <person name="Yadav J.S."/>
            <person name="Pangilinan J."/>
            <person name="Larsson K.H."/>
            <person name="Matsuura K."/>
            <person name="Barry K."/>
            <person name="Labutti K."/>
            <person name="Kuo R."/>
            <person name="Ohm R.A."/>
            <person name="Bhattacharya S.S."/>
            <person name="Shirouzu T."/>
            <person name="Yoshinaga Y."/>
            <person name="Martin F.M."/>
            <person name="Grigoriev I.V."/>
            <person name="Hibbett D.S."/>
        </authorList>
    </citation>
    <scope>NUCLEOTIDE SEQUENCE [LARGE SCALE GENOMIC DNA]</scope>
    <source>
        <strain evidence="2 3">HHB9708</strain>
    </source>
</reference>